<evidence type="ECO:0000259" key="4">
    <source>
        <dbReference type="PROSITE" id="PS50887"/>
    </source>
</evidence>
<dbReference type="Pfam" id="PF07695">
    <property type="entry name" value="7TMR-DISM_7TM"/>
    <property type="match status" value="1"/>
</dbReference>
<protein>
    <recommendedName>
        <fullName evidence="1">diguanylate cyclase</fullName>
        <ecNumber evidence="1">2.7.7.65</ecNumber>
    </recommendedName>
</protein>
<dbReference type="SMART" id="SM00267">
    <property type="entry name" value="GGDEF"/>
    <property type="match status" value="1"/>
</dbReference>
<dbReference type="Pfam" id="PF00990">
    <property type="entry name" value="GGDEF"/>
    <property type="match status" value="1"/>
</dbReference>
<dbReference type="InterPro" id="IPR050469">
    <property type="entry name" value="Diguanylate_Cyclase"/>
</dbReference>
<dbReference type="CDD" id="cd01949">
    <property type="entry name" value="GGDEF"/>
    <property type="match status" value="1"/>
</dbReference>
<feature type="transmembrane region" description="Helical" evidence="3">
    <location>
        <begin position="319"/>
        <end position="341"/>
    </location>
</feature>
<dbReference type="PANTHER" id="PTHR45138:SF9">
    <property type="entry name" value="DIGUANYLATE CYCLASE DGCM-RELATED"/>
    <property type="match status" value="1"/>
</dbReference>
<evidence type="ECO:0000313" key="6">
    <source>
        <dbReference type="Proteomes" id="UP000309668"/>
    </source>
</evidence>
<dbReference type="GO" id="GO:1902201">
    <property type="term" value="P:negative regulation of bacterial-type flagellum-dependent cell motility"/>
    <property type="evidence" value="ECO:0007669"/>
    <property type="project" value="TreeGrafter"/>
</dbReference>
<dbReference type="EMBL" id="VCAO01000001">
    <property type="protein sequence ID" value="TMM50102.1"/>
    <property type="molecule type" value="Genomic_DNA"/>
</dbReference>
<keyword evidence="3" id="KW-0812">Transmembrane</keyword>
<proteinExistence type="predicted"/>
<sequence length="535" mass="58719">MQSALELSQDGLDCGDGRFDTDSQFVRVSSDLRHAFLPAGDALDWETNPTSFDAMLLRFTYADGSEALIDVDPQMAARNWRANTRFAVPVPHAKAMLISIDAMIERPRALTTMTTARLVEHRVAAHTHFLRVGLTMLVGGMLLVPIFYNMWFYRALSARFMLWHSAMSAMMLLYVASNSGLVFEIMPNLPLHLRFQLNSLSMTLAIICAVGFTVDHLESGMVSSRWQRAILAAVSLVFIVQVVTLFDIEAIRPASRPLYIASFVPLGITLMGALVLAARRRSRAAVFVTIAFSALALLLPVALLEALGFIHIGAVLDDLVTAALVLMVLATSAAVGDRFMVIRTRLDRARNRVAQLSVMANTDGLTGLANRRSFGNVQRLHRSHGLIVLDIDRFKRINDSFGHPVGDAVLCHVARIMREALEDQPKATAFRLGGEEFAAIIPVSSEEELRQRAEGLRASIAAGKTSGPMEMPNITVSIGAVLSDGLPLAEAYSLADAAMYRAKSCGRNQTVLASDEIRPEERIDPLDLADRNMRF</sequence>
<feature type="transmembrane region" description="Helical" evidence="3">
    <location>
        <begin position="258"/>
        <end position="278"/>
    </location>
</feature>
<dbReference type="Gene3D" id="3.30.70.270">
    <property type="match status" value="1"/>
</dbReference>
<dbReference type="RefSeq" id="WP_138615662.1">
    <property type="nucleotide sequence ID" value="NZ_VCAO01000001.1"/>
</dbReference>
<comment type="catalytic activity">
    <reaction evidence="2">
        <text>2 GTP = 3',3'-c-di-GMP + 2 diphosphate</text>
        <dbReference type="Rhea" id="RHEA:24898"/>
        <dbReference type="ChEBI" id="CHEBI:33019"/>
        <dbReference type="ChEBI" id="CHEBI:37565"/>
        <dbReference type="ChEBI" id="CHEBI:58805"/>
        <dbReference type="EC" id="2.7.7.65"/>
    </reaction>
</comment>
<feature type="domain" description="GGDEF" evidence="4">
    <location>
        <begin position="382"/>
        <end position="515"/>
    </location>
</feature>
<evidence type="ECO:0000313" key="5">
    <source>
        <dbReference type="EMBL" id="TMM50102.1"/>
    </source>
</evidence>
<dbReference type="GO" id="GO:0005886">
    <property type="term" value="C:plasma membrane"/>
    <property type="evidence" value="ECO:0007669"/>
    <property type="project" value="TreeGrafter"/>
</dbReference>
<keyword evidence="6" id="KW-1185">Reference proteome</keyword>
<evidence type="ECO:0000256" key="3">
    <source>
        <dbReference type="SAM" id="Phobius"/>
    </source>
</evidence>
<gene>
    <name evidence="5" type="ORF">FEV51_02605</name>
</gene>
<organism evidence="5 6">
    <name type="scientific">Qipengyuania marisflavi</name>
    <dbReference type="NCBI Taxonomy" id="2486356"/>
    <lineage>
        <taxon>Bacteria</taxon>
        <taxon>Pseudomonadati</taxon>
        <taxon>Pseudomonadota</taxon>
        <taxon>Alphaproteobacteria</taxon>
        <taxon>Sphingomonadales</taxon>
        <taxon>Erythrobacteraceae</taxon>
        <taxon>Qipengyuania</taxon>
    </lineage>
</organism>
<name>A0A5S3P9B6_9SPHN</name>
<keyword evidence="3" id="KW-1133">Transmembrane helix</keyword>
<comment type="caution">
    <text evidence="5">The sequence shown here is derived from an EMBL/GenBank/DDBJ whole genome shotgun (WGS) entry which is preliminary data.</text>
</comment>
<dbReference type="InterPro" id="IPR011623">
    <property type="entry name" value="7TMR_DISM_rcpt_extracell_dom1"/>
</dbReference>
<dbReference type="InterPro" id="IPR043128">
    <property type="entry name" value="Rev_trsase/Diguanyl_cyclase"/>
</dbReference>
<dbReference type="SUPFAM" id="SSF55073">
    <property type="entry name" value="Nucleotide cyclase"/>
    <property type="match status" value="1"/>
</dbReference>
<feature type="transmembrane region" description="Helical" evidence="3">
    <location>
        <begin position="160"/>
        <end position="177"/>
    </location>
</feature>
<keyword evidence="3" id="KW-0472">Membrane</keyword>
<dbReference type="NCBIfam" id="TIGR00254">
    <property type="entry name" value="GGDEF"/>
    <property type="match status" value="1"/>
</dbReference>
<dbReference type="AlphaFoldDB" id="A0A5S3P9B6"/>
<dbReference type="GO" id="GO:0052621">
    <property type="term" value="F:diguanylate cyclase activity"/>
    <property type="evidence" value="ECO:0007669"/>
    <property type="project" value="UniProtKB-EC"/>
</dbReference>
<dbReference type="Proteomes" id="UP000309668">
    <property type="component" value="Unassembled WGS sequence"/>
</dbReference>
<reference evidence="5 6" key="1">
    <citation type="submission" date="2019-05" db="EMBL/GenBank/DDBJ databases">
        <title>Erythrobacter marisflavi sp. nov., isolated from isolated from water of an estuary environment.</title>
        <authorList>
            <person name="Yoon J.-H."/>
        </authorList>
    </citation>
    <scope>NUCLEOTIDE SEQUENCE [LARGE SCALE GENOMIC DNA]</scope>
    <source>
        <strain evidence="5 6">KEM-5</strain>
    </source>
</reference>
<dbReference type="EC" id="2.7.7.65" evidence="1"/>
<accession>A0A5S3P9B6</accession>
<evidence type="ECO:0000256" key="1">
    <source>
        <dbReference type="ARBA" id="ARBA00012528"/>
    </source>
</evidence>
<dbReference type="PANTHER" id="PTHR45138">
    <property type="entry name" value="REGULATORY COMPONENTS OF SENSORY TRANSDUCTION SYSTEM"/>
    <property type="match status" value="1"/>
</dbReference>
<feature type="transmembrane region" description="Helical" evidence="3">
    <location>
        <begin position="285"/>
        <end position="313"/>
    </location>
</feature>
<feature type="transmembrane region" description="Helical" evidence="3">
    <location>
        <begin position="197"/>
        <end position="217"/>
    </location>
</feature>
<feature type="transmembrane region" description="Helical" evidence="3">
    <location>
        <begin position="229"/>
        <end position="246"/>
    </location>
</feature>
<dbReference type="InterPro" id="IPR029787">
    <property type="entry name" value="Nucleotide_cyclase"/>
</dbReference>
<evidence type="ECO:0000256" key="2">
    <source>
        <dbReference type="ARBA" id="ARBA00034247"/>
    </source>
</evidence>
<dbReference type="GO" id="GO:0043709">
    <property type="term" value="P:cell adhesion involved in single-species biofilm formation"/>
    <property type="evidence" value="ECO:0007669"/>
    <property type="project" value="TreeGrafter"/>
</dbReference>
<dbReference type="OrthoDB" id="9759607at2"/>
<feature type="transmembrane region" description="Helical" evidence="3">
    <location>
        <begin position="129"/>
        <end position="148"/>
    </location>
</feature>
<dbReference type="PROSITE" id="PS50887">
    <property type="entry name" value="GGDEF"/>
    <property type="match status" value="1"/>
</dbReference>
<dbReference type="InterPro" id="IPR000160">
    <property type="entry name" value="GGDEF_dom"/>
</dbReference>